<gene>
    <name evidence="1" type="ORF">TNIN_255681</name>
</gene>
<sequence>MTGFTSQSQTAGLFSLRRADSVRRFPLAVLCPAHSFFFYSHPMSPTLNYDLFYINSDEEVRPSFRDRCDLICVPGRMFGLGKKFRPVIEMRCQYGFGLGSTPPTQNVVQYAGTYYNFSVVSGAVEIGRKKLQTA</sequence>
<accession>A0A8X7C8Y8</accession>
<dbReference type="EMBL" id="BMAV01011939">
    <property type="protein sequence ID" value="GFY58158.1"/>
    <property type="molecule type" value="Genomic_DNA"/>
</dbReference>
<keyword evidence="2" id="KW-1185">Reference proteome</keyword>
<comment type="caution">
    <text evidence="1">The sequence shown here is derived from an EMBL/GenBank/DDBJ whole genome shotgun (WGS) entry which is preliminary data.</text>
</comment>
<dbReference type="AlphaFoldDB" id="A0A8X7C8Y8"/>
<organism evidence="1 2">
    <name type="scientific">Trichonephila inaurata madagascariensis</name>
    <dbReference type="NCBI Taxonomy" id="2747483"/>
    <lineage>
        <taxon>Eukaryota</taxon>
        <taxon>Metazoa</taxon>
        <taxon>Ecdysozoa</taxon>
        <taxon>Arthropoda</taxon>
        <taxon>Chelicerata</taxon>
        <taxon>Arachnida</taxon>
        <taxon>Araneae</taxon>
        <taxon>Araneomorphae</taxon>
        <taxon>Entelegynae</taxon>
        <taxon>Araneoidea</taxon>
        <taxon>Nephilidae</taxon>
        <taxon>Trichonephila</taxon>
        <taxon>Trichonephila inaurata</taxon>
    </lineage>
</organism>
<protein>
    <submittedName>
        <fullName evidence="1">Uncharacterized protein</fullName>
    </submittedName>
</protein>
<reference evidence="1" key="1">
    <citation type="submission" date="2020-08" db="EMBL/GenBank/DDBJ databases">
        <title>Multicomponent nature underlies the extraordinary mechanical properties of spider dragline silk.</title>
        <authorList>
            <person name="Kono N."/>
            <person name="Nakamura H."/>
            <person name="Mori M."/>
            <person name="Yoshida Y."/>
            <person name="Ohtoshi R."/>
            <person name="Malay A.D."/>
            <person name="Moran D.A.P."/>
            <person name="Tomita M."/>
            <person name="Numata K."/>
            <person name="Arakawa K."/>
        </authorList>
    </citation>
    <scope>NUCLEOTIDE SEQUENCE</scope>
</reference>
<proteinExistence type="predicted"/>
<evidence type="ECO:0000313" key="2">
    <source>
        <dbReference type="Proteomes" id="UP000886998"/>
    </source>
</evidence>
<name>A0A8X7C8Y8_9ARAC</name>
<evidence type="ECO:0000313" key="1">
    <source>
        <dbReference type="EMBL" id="GFY58158.1"/>
    </source>
</evidence>
<dbReference type="Proteomes" id="UP000886998">
    <property type="component" value="Unassembled WGS sequence"/>
</dbReference>